<dbReference type="PROSITE" id="PS50885">
    <property type="entry name" value="HAMP"/>
    <property type="match status" value="1"/>
</dbReference>
<dbReference type="PROSITE" id="PS50109">
    <property type="entry name" value="HIS_KIN"/>
    <property type="match status" value="1"/>
</dbReference>
<dbReference type="Proteomes" id="UP000054770">
    <property type="component" value="Unassembled WGS sequence"/>
</dbReference>
<evidence type="ECO:0000256" key="2">
    <source>
        <dbReference type="ARBA" id="ARBA00004141"/>
    </source>
</evidence>
<keyword evidence="7" id="KW-0547">Nucleotide-binding</keyword>
<dbReference type="PANTHER" id="PTHR45436:SF14">
    <property type="entry name" value="SENSOR PROTEIN QSEC"/>
    <property type="match status" value="1"/>
</dbReference>
<evidence type="ECO:0000313" key="16">
    <source>
        <dbReference type="EMBL" id="SAL61325.1"/>
    </source>
</evidence>
<sequence>MTPHMTSIRRWLLGWLIFGLAAACLVAGFGIFHTAREEASELFDYELRTVAISLPMNIAATDGTERPSHDFRDIADDRLVIDIWDKTGKLIYHPLKEPALPLIGDGFRSVDREGYRWRVFGIEQPDRFVQVAQPYFVRDELALKLALRTLWPLAVLVPVTVVLVLFVVARGLAPIGGLSRALASREGESLDPVQLDQRVPTEIRPLVDALNDLLLRLAAASQAQRSFVADAAHELRTPLAALKLQMQAAVRDGSLAGSGDTLARLEGRLNRIIHLAQQLLTMAREDAERETAMAPVSLRRLCEMCVGDFSMLAETKAIDLGLELEHATGPADPYTVIGDSHALAVLLNNLLDNAIRHTPRGGRVDVTLRREADSIALAVLDDGPGIPADEIGRVCDRFYRGAGAQGQGSGLGLAIASRVARRHRAGFSLANRSHGQGLAVWTHGLRAVGAQDVCVATRVHHD</sequence>
<feature type="transmembrane region" description="Helical" evidence="13">
    <location>
        <begin position="12"/>
        <end position="32"/>
    </location>
</feature>
<dbReference type="InterPro" id="IPR003661">
    <property type="entry name" value="HisK_dim/P_dom"/>
</dbReference>
<dbReference type="SUPFAM" id="SSF47384">
    <property type="entry name" value="Homodimeric domain of signal transducing histidine kinase"/>
    <property type="match status" value="1"/>
</dbReference>
<dbReference type="InterPro" id="IPR036890">
    <property type="entry name" value="HATPase_C_sf"/>
</dbReference>
<dbReference type="Pfam" id="PF02518">
    <property type="entry name" value="HATPase_c"/>
    <property type="match status" value="1"/>
</dbReference>
<evidence type="ECO:0000259" key="14">
    <source>
        <dbReference type="PROSITE" id="PS50109"/>
    </source>
</evidence>
<keyword evidence="8 16" id="KW-0418">Kinase</keyword>
<protein>
    <recommendedName>
        <fullName evidence="3">histidine kinase</fullName>
        <ecNumber evidence="3">2.7.13.3</ecNumber>
    </recommendedName>
</protein>
<evidence type="ECO:0000256" key="11">
    <source>
        <dbReference type="ARBA" id="ARBA00023012"/>
    </source>
</evidence>
<keyword evidence="17" id="KW-1185">Reference proteome</keyword>
<keyword evidence="9" id="KW-0067">ATP-binding</keyword>
<evidence type="ECO:0000256" key="1">
    <source>
        <dbReference type="ARBA" id="ARBA00000085"/>
    </source>
</evidence>
<evidence type="ECO:0000256" key="8">
    <source>
        <dbReference type="ARBA" id="ARBA00022777"/>
    </source>
</evidence>
<keyword evidence="4" id="KW-0597">Phosphoprotein</keyword>
<dbReference type="SMART" id="SM00387">
    <property type="entry name" value="HATPase_c"/>
    <property type="match status" value="1"/>
</dbReference>
<feature type="transmembrane region" description="Helical" evidence="13">
    <location>
        <begin position="150"/>
        <end position="173"/>
    </location>
</feature>
<evidence type="ECO:0000256" key="13">
    <source>
        <dbReference type="SAM" id="Phobius"/>
    </source>
</evidence>
<keyword evidence="6 13" id="KW-0812">Transmembrane</keyword>
<evidence type="ECO:0000256" key="3">
    <source>
        <dbReference type="ARBA" id="ARBA00012438"/>
    </source>
</evidence>
<gene>
    <name evidence="16" type="ORF">AWB68_03176</name>
</gene>
<dbReference type="CDD" id="cd00082">
    <property type="entry name" value="HisKA"/>
    <property type="match status" value="1"/>
</dbReference>
<dbReference type="GO" id="GO:0000155">
    <property type="term" value="F:phosphorelay sensor kinase activity"/>
    <property type="evidence" value="ECO:0007669"/>
    <property type="project" value="InterPro"/>
</dbReference>
<accession>A0A158IXW1</accession>
<dbReference type="GO" id="GO:0005886">
    <property type="term" value="C:plasma membrane"/>
    <property type="evidence" value="ECO:0007669"/>
    <property type="project" value="TreeGrafter"/>
</dbReference>
<feature type="domain" description="HAMP" evidence="15">
    <location>
        <begin position="169"/>
        <end position="222"/>
    </location>
</feature>
<evidence type="ECO:0000256" key="9">
    <source>
        <dbReference type="ARBA" id="ARBA00022840"/>
    </source>
</evidence>
<feature type="domain" description="Histidine kinase" evidence="14">
    <location>
        <begin position="230"/>
        <end position="440"/>
    </location>
</feature>
<evidence type="ECO:0000256" key="10">
    <source>
        <dbReference type="ARBA" id="ARBA00022989"/>
    </source>
</evidence>
<dbReference type="Gene3D" id="3.30.565.10">
    <property type="entry name" value="Histidine kinase-like ATPase, C-terminal domain"/>
    <property type="match status" value="1"/>
</dbReference>
<keyword evidence="11" id="KW-0902">Two-component regulatory system</keyword>
<evidence type="ECO:0000313" key="17">
    <source>
        <dbReference type="Proteomes" id="UP000054770"/>
    </source>
</evidence>
<dbReference type="Pfam" id="PF00512">
    <property type="entry name" value="HisKA"/>
    <property type="match status" value="1"/>
</dbReference>
<evidence type="ECO:0000256" key="12">
    <source>
        <dbReference type="ARBA" id="ARBA00023136"/>
    </source>
</evidence>
<dbReference type="CDD" id="cd00075">
    <property type="entry name" value="HATPase"/>
    <property type="match status" value="1"/>
</dbReference>
<name>A0A158IXW1_9BURK</name>
<keyword evidence="12 13" id="KW-0472">Membrane</keyword>
<dbReference type="PANTHER" id="PTHR45436">
    <property type="entry name" value="SENSOR HISTIDINE KINASE YKOH"/>
    <property type="match status" value="1"/>
</dbReference>
<dbReference type="SMART" id="SM00388">
    <property type="entry name" value="HisKA"/>
    <property type="match status" value="1"/>
</dbReference>
<comment type="caution">
    <text evidence="16">The sequence shown here is derived from an EMBL/GenBank/DDBJ whole genome shotgun (WGS) entry which is preliminary data.</text>
</comment>
<dbReference type="InterPro" id="IPR036097">
    <property type="entry name" value="HisK_dim/P_sf"/>
</dbReference>
<dbReference type="InterPro" id="IPR004358">
    <property type="entry name" value="Sig_transdc_His_kin-like_C"/>
</dbReference>
<reference evidence="16" key="1">
    <citation type="submission" date="2016-01" db="EMBL/GenBank/DDBJ databases">
        <authorList>
            <person name="Peeters C."/>
        </authorList>
    </citation>
    <scope>NUCLEOTIDE SEQUENCE [LARGE SCALE GENOMIC DNA]</scope>
    <source>
        <strain evidence="16">LMG 22940</strain>
    </source>
</reference>
<evidence type="ECO:0000256" key="4">
    <source>
        <dbReference type="ARBA" id="ARBA00022553"/>
    </source>
</evidence>
<dbReference type="SUPFAM" id="SSF55874">
    <property type="entry name" value="ATPase domain of HSP90 chaperone/DNA topoisomerase II/histidine kinase"/>
    <property type="match status" value="1"/>
</dbReference>
<dbReference type="PRINTS" id="PR00344">
    <property type="entry name" value="BCTRLSENSOR"/>
</dbReference>
<dbReference type="GO" id="GO:0005524">
    <property type="term" value="F:ATP binding"/>
    <property type="evidence" value="ECO:0007669"/>
    <property type="project" value="UniProtKB-KW"/>
</dbReference>
<dbReference type="EC" id="2.7.13.3" evidence="3"/>
<evidence type="ECO:0000256" key="6">
    <source>
        <dbReference type="ARBA" id="ARBA00022692"/>
    </source>
</evidence>
<proteinExistence type="predicted"/>
<dbReference type="InterPro" id="IPR003660">
    <property type="entry name" value="HAMP_dom"/>
</dbReference>
<keyword evidence="10 13" id="KW-1133">Transmembrane helix</keyword>
<dbReference type="EMBL" id="FCON02000030">
    <property type="protein sequence ID" value="SAL61325.1"/>
    <property type="molecule type" value="Genomic_DNA"/>
</dbReference>
<evidence type="ECO:0000256" key="7">
    <source>
        <dbReference type="ARBA" id="ARBA00022741"/>
    </source>
</evidence>
<evidence type="ECO:0000259" key="15">
    <source>
        <dbReference type="PROSITE" id="PS50885"/>
    </source>
</evidence>
<dbReference type="InterPro" id="IPR003594">
    <property type="entry name" value="HATPase_dom"/>
</dbReference>
<comment type="subcellular location">
    <subcellularLocation>
        <location evidence="2">Membrane</location>
        <topology evidence="2">Multi-pass membrane protein</topology>
    </subcellularLocation>
</comment>
<comment type="catalytic activity">
    <reaction evidence="1">
        <text>ATP + protein L-histidine = ADP + protein N-phospho-L-histidine.</text>
        <dbReference type="EC" id="2.7.13.3"/>
    </reaction>
</comment>
<keyword evidence="5" id="KW-0808">Transferase</keyword>
<organism evidence="16 17">
    <name type="scientific">Caballeronia choica</name>
    <dbReference type="NCBI Taxonomy" id="326476"/>
    <lineage>
        <taxon>Bacteria</taxon>
        <taxon>Pseudomonadati</taxon>
        <taxon>Pseudomonadota</taxon>
        <taxon>Betaproteobacteria</taxon>
        <taxon>Burkholderiales</taxon>
        <taxon>Burkholderiaceae</taxon>
        <taxon>Caballeronia</taxon>
    </lineage>
</organism>
<evidence type="ECO:0000256" key="5">
    <source>
        <dbReference type="ARBA" id="ARBA00022679"/>
    </source>
</evidence>
<dbReference type="AlphaFoldDB" id="A0A158IXW1"/>
<dbReference type="InterPro" id="IPR050428">
    <property type="entry name" value="TCS_sensor_his_kinase"/>
</dbReference>
<dbReference type="InterPro" id="IPR005467">
    <property type="entry name" value="His_kinase_dom"/>
</dbReference>
<dbReference type="Gene3D" id="1.10.287.130">
    <property type="match status" value="1"/>
</dbReference>